<evidence type="ECO:0000256" key="2">
    <source>
        <dbReference type="SAM" id="Coils"/>
    </source>
</evidence>
<dbReference type="GO" id="GO:0051286">
    <property type="term" value="C:cell tip"/>
    <property type="evidence" value="ECO:0007669"/>
    <property type="project" value="TreeGrafter"/>
</dbReference>
<dbReference type="GO" id="GO:0070319">
    <property type="term" value="C:Golgi to plasma membrane transport vesicle"/>
    <property type="evidence" value="ECO:0007669"/>
    <property type="project" value="TreeGrafter"/>
</dbReference>
<feature type="domain" description="GDP/GTP exchange factor Sec2 N-terminal" evidence="4">
    <location>
        <begin position="268"/>
        <end position="342"/>
    </location>
</feature>
<evidence type="ECO:0000256" key="3">
    <source>
        <dbReference type="SAM" id="MobiDB-lite"/>
    </source>
</evidence>
<feature type="compositionally biased region" description="Low complexity" evidence="3">
    <location>
        <begin position="226"/>
        <end position="243"/>
    </location>
</feature>
<feature type="compositionally biased region" description="Pro residues" evidence="3">
    <location>
        <begin position="215"/>
        <end position="225"/>
    </location>
</feature>
<evidence type="ECO:0000313" key="6">
    <source>
        <dbReference type="Proteomes" id="UP000293360"/>
    </source>
</evidence>
<organism evidence="5 6">
    <name type="scientific">Monosporascus ibericus</name>
    <dbReference type="NCBI Taxonomy" id="155417"/>
    <lineage>
        <taxon>Eukaryota</taxon>
        <taxon>Fungi</taxon>
        <taxon>Dikarya</taxon>
        <taxon>Ascomycota</taxon>
        <taxon>Pezizomycotina</taxon>
        <taxon>Sordariomycetes</taxon>
        <taxon>Xylariomycetidae</taxon>
        <taxon>Xylariales</taxon>
        <taxon>Xylariales incertae sedis</taxon>
        <taxon>Monosporascus</taxon>
    </lineage>
</organism>
<dbReference type="EMBL" id="QJNU01000367">
    <property type="protein sequence ID" value="RYP01173.1"/>
    <property type="molecule type" value="Genomic_DNA"/>
</dbReference>
<dbReference type="SUPFAM" id="SSF144284">
    <property type="entry name" value="Sec2 N-terminal region"/>
    <property type="match status" value="1"/>
</dbReference>
<feature type="compositionally biased region" description="Low complexity" evidence="3">
    <location>
        <begin position="1"/>
        <end position="23"/>
    </location>
</feature>
<feature type="compositionally biased region" description="Low complexity" evidence="3">
    <location>
        <begin position="151"/>
        <end position="167"/>
    </location>
</feature>
<dbReference type="Pfam" id="PF06428">
    <property type="entry name" value="Sec2p"/>
    <property type="match status" value="1"/>
</dbReference>
<dbReference type="GO" id="GO:0005085">
    <property type="term" value="F:guanyl-nucleotide exchange factor activity"/>
    <property type="evidence" value="ECO:0007669"/>
    <property type="project" value="InterPro"/>
</dbReference>
<dbReference type="STRING" id="155417.A0A4Q4T7N6"/>
<evidence type="ECO:0000259" key="4">
    <source>
        <dbReference type="Pfam" id="PF06428"/>
    </source>
</evidence>
<feature type="region of interest" description="Disordered" evidence="3">
    <location>
        <begin position="191"/>
        <end position="296"/>
    </location>
</feature>
<dbReference type="PANTHER" id="PTHR14430:SF4">
    <property type="entry name" value="GDP_GTP EXCHANGE FACTOR SEC2 N-TERMINAL DOMAIN-CONTAINING PROTEIN"/>
    <property type="match status" value="1"/>
</dbReference>
<gene>
    <name evidence="5" type="ORF">DL764_006296</name>
</gene>
<dbReference type="Proteomes" id="UP000293360">
    <property type="component" value="Unassembled WGS sequence"/>
</dbReference>
<dbReference type="InterPro" id="IPR009449">
    <property type="entry name" value="Sec2_N"/>
</dbReference>
<feature type="compositionally biased region" description="Pro residues" evidence="3">
    <location>
        <begin position="254"/>
        <end position="264"/>
    </location>
</feature>
<feature type="coiled-coil region" evidence="2">
    <location>
        <begin position="99"/>
        <end position="126"/>
    </location>
</feature>
<feature type="region of interest" description="Disordered" evidence="3">
    <location>
        <begin position="141"/>
        <end position="170"/>
    </location>
</feature>
<dbReference type="InterPro" id="IPR040351">
    <property type="entry name" value="RAB3IL/RAB3IP/Sec2"/>
</dbReference>
<evidence type="ECO:0000313" key="5">
    <source>
        <dbReference type="EMBL" id="RYP01173.1"/>
    </source>
</evidence>
<feature type="compositionally biased region" description="Basic and acidic residues" evidence="3">
    <location>
        <begin position="276"/>
        <end position="296"/>
    </location>
</feature>
<dbReference type="GO" id="GO:0006887">
    <property type="term" value="P:exocytosis"/>
    <property type="evidence" value="ECO:0007669"/>
    <property type="project" value="TreeGrafter"/>
</dbReference>
<reference evidence="5 6" key="1">
    <citation type="submission" date="2018-06" db="EMBL/GenBank/DDBJ databases">
        <title>Complete Genomes of Monosporascus.</title>
        <authorList>
            <person name="Robinson A.J."/>
            <person name="Natvig D.O."/>
        </authorList>
    </citation>
    <scope>NUCLEOTIDE SEQUENCE [LARGE SCALE GENOMIC DNA]</scope>
    <source>
        <strain evidence="5 6">CBS 110550</strain>
    </source>
</reference>
<comment type="caution">
    <text evidence="5">The sequence shown here is derived from an EMBL/GenBank/DDBJ whole genome shotgun (WGS) entry which is preliminary data.</text>
</comment>
<keyword evidence="1 2" id="KW-0175">Coiled coil</keyword>
<keyword evidence="6" id="KW-1185">Reference proteome</keyword>
<sequence length="358" mass="38032">MTMTMSSPPTTTMAKTTFPIPTTANTEIKTNTNTTGPAPSPSPSVAAVTSATAAAPPPTTPPTTATACCPNCGLTLPHSLANPDPNPVSVPDADPHLALLQAQRQIEDLQAQVRLLNQKAAAAVDRWADYEDELSRLRAASVTTAPPPPTNTSANNSVAASSPRSSSFLPAGAASRLSQLLSPRKSLANLAGSFSSPSHNHSGATRPSTAHAHSPPQPQIQPQTPPQQQQRPQRQSQMRPQTPGTEHTATGPQAQPPQPAPPAPAAAEEDLQAALSRERELRRAAEGKLSDTSREVEELSASLFEQANEMVATERRARAKLEERVGVLERRDIEKRDRLERLEGAVGRLERVRALLEG</sequence>
<evidence type="ECO:0000256" key="1">
    <source>
        <dbReference type="ARBA" id="ARBA00023054"/>
    </source>
</evidence>
<protein>
    <recommendedName>
        <fullName evidence="4">GDP/GTP exchange factor Sec2 N-terminal domain-containing protein</fullName>
    </recommendedName>
</protein>
<feature type="compositionally biased region" description="Polar residues" evidence="3">
    <location>
        <begin position="24"/>
        <end position="33"/>
    </location>
</feature>
<accession>A0A4Q4T7N6</accession>
<feature type="compositionally biased region" description="Polar residues" evidence="3">
    <location>
        <begin position="192"/>
        <end position="208"/>
    </location>
</feature>
<dbReference type="PANTHER" id="PTHR14430">
    <property type="entry name" value="RABIN3-RELATED"/>
    <property type="match status" value="1"/>
</dbReference>
<dbReference type="AlphaFoldDB" id="A0A4Q4T7N6"/>
<feature type="compositionally biased region" description="Low complexity" evidence="3">
    <location>
        <begin position="43"/>
        <end position="54"/>
    </location>
</feature>
<dbReference type="OrthoDB" id="5560525at2759"/>
<name>A0A4Q4T7N6_9PEZI</name>
<proteinExistence type="predicted"/>
<dbReference type="Gene3D" id="6.10.140.910">
    <property type="match status" value="1"/>
</dbReference>
<feature type="region of interest" description="Disordered" evidence="3">
    <location>
        <begin position="1"/>
        <end position="64"/>
    </location>
</feature>